<dbReference type="PANTHER" id="PTHR44305">
    <property type="entry name" value="SI:DKEY-192D15.2-RELATED"/>
    <property type="match status" value="1"/>
</dbReference>
<evidence type="ECO:0000256" key="1">
    <source>
        <dbReference type="SAM" id="MobiDB-lite"/>
    </source>
</evidence>
<dbReference type="EMBL" id="JAGTJS010000005">
    <property type="protein sequence ID" value="KAH7268874.1"/>
    <property type="molecule type" value="Genomic_DNA"/>
</dbReference>
<organism evidence="3 4">
    <name type="scientific">Fusarium solani</name>
    <name type="common">Filamentous fungus</name>
    <dbReference type="NCBI Taxonomy" id="169388"/>
    <lineage>
        <taxon>Eukaryota</taxon>
        <taxon>Fungi</taxon>
        <taxon>Dikarya</taxon>
        <taxon>Ascomycota</taxon>
        <taxon>Pezizomycotina</taxon>
        <taxon>Sordariomycetes</taxon>
        <taxon>Hypocreomycetidae</taxon>
        <taxon>Hypocreales</taxon>
        <taxon>Nectriaceae</taxon>
        <taxon>Fusarium</taxon>
        <taxon>Fusarium solani species complex</taxon>
    </lineage>
</organism>
<dbReference type="SMART" id="SM00220">
    <property type="entry name" value="S_TKc"/>
    <property type="match status" value="1"/>
</dbReference>
<feature type="region of interest" description="Disordered" evidence="1">
    <location>
        <begin position="633"/>
        <end position="663"/>
    </location>
</feature>
<feature type="compositionally biased region" description="Basic and acidic residues" evidence="1">
    <location>
        <begin position="634"/>
        <end position="660"/>
    </location>
</feature>
<dbReference type="InterPro" id="IPR053083">
    <property type="entry name" value="TF_kinase-domain_protein"/>
</dbReference>
<dbReference type="AlphaFoldDB" id="A0A9P9KUP5"/>
<dbReference type="SUPFAM" id="SSF56112">
    <property type="entry name" value="Protein kinase-like (PK-like)"/>
    <property type="match status" value="1"/>
</dbReference>
<dbReference type="InterPro" id="IPR000719">
    <property type="entry name" value="Prot_kinase_dom"/>
</dbReference>
<evidence type="ECO:0000259" key="2">
    <source>
        <dbReference type="PROSITE" id="PS50011"/>
    </source>
</evidence>
<dbReference type="GO" id="GO:0004672">
    <property type="term" value="F:protein kinase activity"/>
    <property type="evidence" value="ECO:0007669"/>
    <property type="project" value="InterPro"/>
</dbReference>
<evidence type="ECO:0000313" key="3">
    <source>
        <dbReference type="EMBL" id="KAH7268874.1"/>
    </source>
</evidence>
<evidence type="ECO:0000313" key="4">
    <source>
        <dbReference type="Proteomes" id="UP000736672"/>
    </source>
</evidence>
<dbReference type="InterPro" id="IPR011009">
    <property type="entry name" value="Kinase-like_dom_sf"/>
</dbReference>
<gene>
    <name evidence="3" type="ORF">B0J15DRAFT_592262</name>
</gene>
<dbReference type="Proteomes" id="UP000736672">
    <property type="component" value="Unassembled WGS sequence"/>
</dbReference>
<name>A0A9P9KUP5_FUSSL</name>
<comment type="caution">
    <text evidence="3">The sequence shown here is derived from an EMBL/GenBank/DDBJ whole genome shotgun (WGS) entry which is preliminary data.</text>
</comment>
<feature type="domain" description="Protein kinase" evidence="2">
    <location>
        <begin position="199"/>
        <end position="560"/>
    </location>
</feature>
<protein>
    <recommendedName>
        <fullName evidence="2">Protein kinase domain-containing protein</fullName>
    </recommendedName>
</protein>
<dbReference type="Gene3D" id="1.10.510.10">
    <property type="entry name" value="Transferase(Phosphotransferase) domain 1"/>
    <property type="match status" value="1"/>
</dbReference>
<dbReference type="Pfam" id="PF00069">
    <property type="entry name" value="Pkinase"/>
    <property type="match status" value="1"/>
</dbReference>
<dbReference type="OrthoDB" id="248923at2759"/>
<proteinExistence type="predicted"/>
<sequence length="914" mass="104605">MELYLHYVESSDDCSCKPPCPRCQSRRHLLRLHACAYPRVDGNSSYPYADHKKRRGTMFFSQQKLQKHFGKLEVINDLLLCQCHQCKQARAKTSALDDQERPGIIGTSKHGQLLFALMVYLRKFHFVYAWFASGHREEELGSALFELHQEHAFDNFMENETERRLFRAACDDAWKMFNPVKLVFPTTPRDYGKSDRFPFLAEEEIIGGNFGTLTKFEIVPEYYEDVEHRMSEYSSSAVGHGSTRRLLFAKKSVKISDEGDEDLHALALAEQDMLRMVSRLDTPATDNIVTLLTCYNWRDEMHFVFPYIETDLKRLLDGNLDSMDTMASLFHNSQELPENKLWNEMVGVTQALKAIHTEMKNPFEDDQGEERVLACHFDLKPANILITGDGKLKIGDFGHSHIQIVKIGETAEVDYRGGDPMYAAPESQLPIEQTQEFLQLGEDGNAPAIKYDVWSLACIMVEVLVRLLSPQRSQLPLKRFREKLAECQRGGLYKRQFFNEHGVKNCVREAIAGLRDEGLAESAINQYMSAIRSLLLDMFQHDNNSRPSSQDVLFRLHEAGANYQERVVSNDLALRLKRESLMQDRTFAEIGWTNQSGQLVSFIEMNDITLAAMPQSGQNPLWGGPCHIQLFQRASRESQRPTRENQRPSREGQRPSHDRGPTFNLHCAVKVNENTVRIHKTSISFPAWVFKPTYLFQTPSTPEKFDCLLFPVEDNPLHPPLVLTFASLKTLHAFQGALLQKKIFTLYEFYGATIELVRYDPRRSETLDSVSVQFWTSDSPKYLANAGRYTQSLEETSETMVVFSPKTPNTTALLQIPLNNRQKKFTEVGSPPKIQISPRGTYRHFKTFESPSRKPWEPDHGEGAISRLKTPAVRLESGKELKVKRMTVSMPERLGDAHTDWCDKLYSATGGESW</sequence>
<dbReference type="GO" id="GO:0005524">
    <property type="term" value="F:ATP binding"/>
    <property type="evidence" value="ECO:0007669"/>
    <property type="project" value="InterPro"/>
</dbReference>
<reference evidence="3" key="1">
    <citation type="journal article" date="2021" name="Nat. Commun.">
        <title>Genetic determinants of endophytism in the Arabidopsis root mycobiome.</title>
        <authorList>
            <person name="Mesny F."/>
            <person name="Miyauchi S."/>
            <person name="Thiergart T."/>
            <person name="Pickel B."/>
            <person name="Atanasova L."/>
            <person name="Karlsson M."/>
            <person name="Huettel B."/>
            <person name="Barry K.W."/>
            <person name="Haridas S."/>
            <person name="Chen C."/>
            <person name="Bauer D."/>
            <person name="Andreopoulos W."/>
            <person name="Pangilinan J."/>
            <person name="LaButti K."/>
            <person name="Riley R."/>
            <person name="Lipzen A."/>
            <person name="Clum A."/>
            <person name="Drula E."/>
            <person name="Henrissat B."/>
            <person name="Kohler A."/>
            <person name="Grigoriev I.V."/>
            <person name="Martin F.M."/>
            <person name="Hacquard S."/>
        </authorList>
    </citation>
    <scope>NUCLEOTIDE SEQUENCE</scope>
    <source>
        <strain evidence="3">FSSC 5 MPI-SDFR-AT-0091</strain>
    </source>
</reference>
<dbReference type="PANTHER" id="PTHR44305:SF24">
    <property type="entry name" value="TYROSINE-PROTEIN KINASE C03B1.5-RELATED"/>
    <property type="match status" value="1"/>
</dbReference>
<accession>A0A9P9KUP5</accession>
<keyword evidence="4" id="KW-1185">Reference proteome</keyword>
<dbReference type="PROSITE" id="PS50011">
    <property type="entry name" value="PROTEIN_KINASE_DOM"/>
    <property type="match status" value="1"/>
</dbReference>